<feature type="signal peptide" evidence="3">
    <location>
        <begin position="1"/>
        <end position="26"/>
    </location>
</feature>
<evidence type="ECO:0000256" key="3">
    <source>
        <dbReference type="SAM" id="SignalP"/>
    </source>
</evidence>
<dbReference type="SMART" id="SM00062">
    <property type="entry name" value="PBPb"/>
    <property type="match status" value="1"/>
</dbReference>
<keyword evidence="2 3" id="KW-0732">Signal</keyword>
<organism evidence="5 6">
    <name type="scientific">Marinobacter xestospongiae</name>
    <dbReference type="NCBI Taxonomy" id="994319"/>
    <lineage>
        <taxon>Bacteria</taxon>
        <taxon>Pseudomonadati</taxon>
        <taxon>Pseudomonadota</taxon>
        <taxon>Gammaproteobacteria</taxon>
        <taxon>Pseudomonadales</taxon>
        <taxon>Marinobacteraceae</taxon>
        <taxon>Marinobacter</taxon>
    </lineage>
</organism>
<dbReference type="RefSeq" id="WP_316973671.1">
    <property type="nucleotide sequence ID" value="NZ_JAWIIJ010000006.1"/>
</dbReference>
<evidence type="ECO:0000256" key="2">
    <source>
        <dbReference type="ARBA" id="ARBA00022729"/>
    </source>
</evidence>
<evidence type="ECO:0000313" key="6">
    <source>
        <dbReference type="Proteomes" id="UP001269819"/>
    </source>
</evidence>
<dbReference type="InterPro" id="IPR001638">
    <property type="entry name" value="Solute-binding_3/MltF_N"/>
</dbReference>
<comment type="similarity">
    <text evidence="1">Belongs to the bacterial solute-binding protein 3 family.</text>
</comment>
<evidence type="ECO:0000313" key="5">
    <source>
        <dbReference type="EMBL" id="MDV2079020.1"/>
    </source>
</evidence>
<dbReference type="SUPFAM" id="SSF53850">
    <property type="entry name" value="Periplasmic binding protein-like II"/>
    <property type="match status" value="1"/>
</dbReference>
<keyword evidence="6" id="KW-1185">Reference proteome</keyword>
<dbReference type="Proteomes" id="UP001269819">
    <property type="component" value="Unassembled WGS sequence"/>
</dbReference>
<reference evidence="5 6" key="1">
    <citation type="submission" date="2023-10" db="EMBL/GenBank/DDBJ databases">
        <title>Characteristics and mechanism of a salt-tolerant marine origin heterotrophic nitrifying- aerobic denitrifying bacteria Marinobacter xestospongiae HN1.</title>
        <authorList>
            <person name="Qi R."/>
        </authorList>
    </citation>
    <scope>NUCLEOTIDE SEQUENCE [LARGE SCALE GENOMIC DNA]</scope>
    <source>
        <strain evidence="5 6">HN1</strain>
    </source>
</reference>
<feature type="chain" id="PRO_5046668104" evidence="3">
    <location>
        <begin position="27"/>
        <end position="283"/>
    </location>
</feature>
<evidence type="ECO:0000256" key="1">
    <source>
        <dbReference type="ARBA" id="ARBA00010333"/>
    </source>
</evidence>
<feature type="domain" description="Solute-binding protein family 3/N-terminal" evidence="4">
    <location>
        <begin position="31"/>
        <end position="264"/>
    </location>
</feature>
<accession>A0ABU3VXK8</accession>
<dbReference type="PANTHER" id="PTHR35936">
    <property type="entry name" value="MEMBRANE-BOUND LYTIC MUREIN TRANSGLYCOSYLASE F"/>
    <property type="match status" value="1"/>
</dbReference>
<dbReference type="EMBL" id="JAWIIJ010000006">
    <property type="protein sequence ID" value="MDV2079020.1"/>
    <property type="molecule type" value="Genomic_DNA"/>
</dbReference>
<dbReference type="PANTHER" id="PTHR35936:SF19">
    <property type="entry name" value="AMINO-ACID-BINDING PROTEIN YXEM-RELATED"/>
    <property type="match status" value="1"/>
</dbReference>
<sequence length="283" mass="31718">MSKRSGYLRGACVGLALLGASGAALAECSRSFVINQADWLPYMYRDAEGRRAGLDYELVKGILDQAGCDYEFVDYPSKRALVKLQEGTIDLLAGASVTPEREAYSRFTVPYRQERIVLLVRREDRDRLPTQELGTLIEDFNLVLGAIAGGYYGQAFDGLDRDVLMERDRLVMLNSNRQLLNLLTIGRIDAVVGDGVSLHVSAASLDLVDQVSVHGRFLNQDPVHLMLSKRTTSEQDLEMINQAIHEYTASEDYRALINRYQFEMVVEAIPSEEIENSYRVLGQ</sequence>
<evidence type="ECO:0000259" key="4">
    <source>
        <dbReference type="SMART" id="SM00062"/>
    </source>
</evidence>
<protein>
    <submittedName>
        <fullName evidence="5">Transporter substrate-binding domain-containing protein</fullName>
    </submittedName>
</protein>
<dbReference type="Pfam" id="PF00497">
    <property type="entry name" value="SBP_bac_3"/>
    <property type="match status" value="1"/>
</dbReference>
<dbReference type="Gene3D" id="3.40.190.10">
    <property type="entry name" value="Periplasmic binding protein-like II"/>
    <property type="match status" value="2"/>
</dbReference>
<proteinExistence type="inferred from homology"/>
<gene>
    <name evidence="5" type="ORF">RYS15_09995</name>
</gene>
<name>A0ABU3VXK8_9GAMM</name>
<comment type="caution">
    <text evidence="5">The sequence shown here is derived from an EMBL/GenBank/DDBJ whole genome shotgun (WGS) entry which is preliminary data.</text>
</comment>